<dbReference type="PANTHER" id="PTHR30136">
    <property type="entry name" value="HELIX-TURN-HELIX TRANSCRIPTIONAL REGULATOR, ICLR FAMILY"/>
    <property type="match status" value="1"/>
</dbReference>
<dbReference type="SUPFAM" id="SSF55781">
    <property type="entry name" value="GAF domain-like"/>
    <property type="match status" value="1"/>
</dbReference>
<organism evidence="6 7">
    <name type="scientific">Homoserinimonas aerilata</name>
    <dbReference type="NCBI Taxonomy" id="1162970"/>
    <lineage>
        <taxon>Bacteria</taxon>
        <taxon>Bacillati</taxon>
        <taxon>Actinomycetota</taxon>
        <taxon>Actinomycetes</taxon>
        <taxon>Micrococcales</taxon>
        <taxon>Microbacteriaceae</taxon>
        <taxon>Homoserinimonas</taxon>
    </lineage>
</organism>
<evidence type="ECO:0000256" key="1">
    <source>
        <dbReference type="ARBA" id="ARBA00023015"/>
    </source>
</evidence>
<dbReference type="Gene3D" id="3.30.450.40">
    <property type="match status" value="1"/>
</dbReference>
<evidence type="ECO:0000313" key="7">
    <source>
        <dbReference type="Proteomes" id="UP000317998"/>
    </source>
</evidence>
<feature type="domain" description="IclR-ED" evidence="5">
    <location>
        <begin position="81"/>
        <end position="284"/>
    </location>
</feature>
<evidence type="ECO:0000259" key="5">
    <source>
        <dbReference type="PROSITE" id="PS51078"/>
    </source>
</evidence>
<evidence type="ECO:0000256" key="3">
    <source>
        <dbReference type="ARBA" id="ARBA00023163"/>
    </source>
</evidence>
<dbReference type="SUPFAM" id="SSF46785">
    <property type="entry name" value="Winged helix' DNA-binding domain"/>
    <property type="match status" value="1"/>
</dbReference>
<comment type="caution">
    <text evidence="6">The sequence shown here is derived from an EMBL/GenBank/DDBJ whole genome shotgun (WGS) entry which is preliminary data.</text>
</comment>
<feature type="domain" description="HTH iclR-type" evidence="4">
    <location>
        <begin position="14"/>
        <end position="80"/>
    </location>
</feature>
<evidence type="ECO:0000313" key="6">
    <source>
        <dbReference type="EMBL" id="TQL41977.1"/>
    </source>
</evidence>
<dbReference type="Pfam" id="PF09339">
    <property type="entry name" value="HTH_IclR"/>
    <property type="match status" value="1"/>
</dbReference>
<dbReference type="AlphaFoldDB" id="A0A542Y1M5"/>
<evidence type="ECO:0000256" key="2">
    <source>
        <dbReference type="ARBA" id="ARBA00023125"/>
    </source>
</evidence>
<keyword evidence="1" id="KW-0805">Transcription regulation</keyword>
<dbReference type="InterPro" id="IPR029016">
    <property type="entry name" value="GAF-like_dom_sf"/>
</dbReference>
<dbReference type="PANTHER" id="PTHR30136:SF24">
    <property type="entry name" value="HTH-TYPE TRANSCRIPTIONAL REPRESSOR ALLR"/>
    <property type="match status" value="1"/>
</dbReference>
<dbReference type="RefSeq" id="WP_141881668.1">
    <property type="nucleotide sequence ID" value="NZ_VFOM01000004.1"/>
</dbReference>
<dbReference type="GO" id="GO:0003700">
    <property type="term" value="F:DNA-binding transcription factor activity"/>
    <property type="evidence" value="ECO:0007669"/>
    <property type="project" value="TreeGrafter"/>
</dbReference>
<reference evidence="6 7" key="1">
    <citation type="submission" date="2019-06" db="EMBL/GenBank/DDBJ databases">
        <title>Sequencing the genomes of 1000 actinobacteria strains.</title>
        <authorList>
            <person name="Klenk H.-P."/>
        </authorList>
    </citation>
    <scope>NUCLEOTIDE SEQUENCE [LARGE SCALE GENOMIC DNA]</scope>
    <source>
        <strain evidence="6 7">DSM 26477</strain>
    </source>
</reference>
<dbReference type="GO" id="GO:0003677">
    <property type="term" value="F:DNA binding"/>
    <property type="evidence" value="ECO:0007669"/>
    <property type="project" value="UniProtKB-KW"/>
</dbReference>
<dbReference type="InterPro" id="IPR036388">
    <property type="entry name" value="WH-like_DNA-bd_sf"/>
</dbReference>
<protein>
    <submittedName>
        <fullName evidence="6">IclR family transcriptional regulator</fullName>
    </submittedName>
</protein>
<keyword evidence="7" id="KW-1185">Reference proteome</keyword>
<dbReference type="InterPro" id="IPR050707">
    <property type="entry name" value="HTH_MetabolicPath_Reg"/>
</dbReference>
<keyword evidence="2" id="KW-0238">DNA-binding</keyword>
<sequence length="288" mass="30500">MAAAPNAPVSRKNSSGLTRDVEILELLGDAEAFRNGGLTVTRIAEITGRDKAVISRALATLAASDIIERDEDTLNYRLGSRLYALAARTSQATLAAQSRTSLRHIAQSTRETTHLCVLRGGNVLTLISELSSHEFRTTGWEGITTAGWRTPSGRVLISDWDETSIAHWYNQHGRDRALLGPLDPALASAGFAVLDSPPADKAVVTDLASLMAEIDRIRTRGYALLDEELEIGVVGASAPVIDFTGRIVAAVNVSGPKSRIGHRLDALGSFVARAAAGLSASIGGPAVR</sequence>
<dbReference type="PROSITE" id="PS51078">
    <property type="entry name" value="ICLR_ED"/>
    <property type="match status" value="1"/>
</dbReference>
<dbReference type="EMBL" id="VFOM01000004">
    <property type="protein sequence ID" value="TQL41977.1"/>
    <property type="molecule type" value="Genomic_DNA"/>
</dbReference>
<dbReference type="InterPro" id="IPR036390">
    <property type="entry name" value="WH_DNA-bd_sf"/>
</dbReference>
<dbReference type="OrthoDB" id="4924204at2"/>
<dbReference type="InterPro" id="IPR005471">
    <property type="entry name" value="Tscrpt_reg_IclR_N"/>
</dbReference>
<evidence type="ECO:0000259" key="4">
    <source>
        <dbReference type="PROSITE" id="PS51077"/>
    </source>
</evidence>
<keyword evidence="3" id="KW-0804">Transcription</keyword>
<dbReference type="Pfam" id="PF01614">
    <property type="entry name" value="IclR_C"/>
    <property type="match status" value="1"/>
</dbReference>
<name>A0A542Y1M5_9MICO</name>
<dbReference type="Gene3D" id="1.10.10.10">
    <property type="entry name" value="Winged helix-like DNA-binding domain superfamily/Winged helix DNA-binding domain"/>
    <property type="match status" value="1"/>
</dbReference>
<dbReference type="Proteomes" id="UP000317998">
    <property type="component" value="Unassembled WGS sequence"/>
</dbReference>
<dbReference type="InterPro" id="IPR014757">
    <property type="entry name" value="Tscrpt_reg_IclR_C"/>
</dbReference>
<accession>A0A542Y1M5</accession>
<dbReference type="GO" id="GO:0045892">
    <property type="term" value="P:negative regulation of DNA-templated transcription"/>
    <property type="evidence" value="ECO:0007669"/>
    <property type="project" value="TreeGrafter"/>
</dbReference>
<proteinExistence type="predicted"/>
<gene>
    <name evidence="6" type="ORF">FB562_2564</name>
</gene>
<dbReference type="PROSITE" id="PS51077">
    <property type="entry name" value="HTH_ICLR"/>
    <property type="match status" value="1"/>
</dbReference>